<dbReference type="EMBL" id="OU015584">
    <property type="protein sequence ID" value="CAG5080575.1"/>
    <property type="molecule type" value="Genomic_DNA"/>
</dbReference>
<keyword evidence="3" id="KW-1185">Reference proteome</keyword>
<feature type="signal peptide" evidence="1">
    <location>
        <begin position="1"/>
        <end position="25"/>
    </location>
</feature>
<dbReference type="Pfam" id="PF09411">
    <property type="entry name" value="PagL"/>
    <property type="match status" value="1"/>
</dbReference>
<keyword evidence="1" id="KW-0732">Signal</keyword>
<sequence>MRNLTDSIKTNLFLLSLLFCAGITAQSQFGKYLDINGAFGSFVPHKQAVKHLQSGPSVIGEVAYTLRTDGSDFHHQPYRLPYFGLMLGVADGGNRNITGLQAYLTTFGAIPLYRSDHPLVIKMGMGLGFVQGIYNKFTNPKQNAIGSHFNVNIQLRLEKNFTIGKGGGFNTGLGISHFSNASFSSPNLGMNYIHLFIGKRFTLQKHLPQPDSVSVISILPYTPRKIELELHAGVKGTSKAFADKHPIINGSAHYTKQFSIKHAWSNGLDFYYNKALDIKEGKLFQIGISSVYILNFDEIKLGAGLGYYLLNRPSISKGFYSNVFFQYFFNGHWFTKIKMRTHRTVADFFTLGIGYTL</sequence>
<feature type="chain" id="PRO_5037342278" description="Acyloxyacyl hydrolase" evidence="1">
    <location>
        <begin position="26"/>
        <end position="357"/>
    </location>
</feature>
<proteinExistence type="predicted"/>
<evidence type="ECO:0000313" key="2">
    <source>
        <dbReference type="EMBL" id="CAG5080575.1"/>
    </source>
</evidence>
<protein>
    <recommendedName>
        <fullName evidence="4">Acyloxyacyl hydrolase</fullName>
    </recommendedName>
</protein>
<dbReference type="Gene3D" id="2.40.160.20">
    <property type="match status" value="1"/>
</dbReference>
<dbReference type="Proteomes" id="UP000683507">
    <property type="component" value="Chromosome"/>
</dbReference>
<name>A0A916NBC0_9FLAO</name>
<evidence type="ECO:0000256" key="1">
    <source>
        <dbReference type="SAM" id="SignalP"/>
    </source>
</evidence>
<gene>
    <name evidence="2" type="ORF">CRYO30217_01382</name>
</gene>
<organism evidence="2 3">
    <name type="scientific">Parvicella tangerina</name>
    <dbReference type="NCBI Taxonomy" id="2829795"/>
    <lineage>
        <taxon>Bacteria</taxon>
        <taxon>Pseudomonadati</taxon>
        <taxon>Bacteroidota</taxon>
        <taxon>Flavobacteriia</taxon>
        <taxon>Flavobacteriales</taxon>
        <taxon>Parvicellaceae</taxon>
        <taxon>Parvicella</taxon>
    </lineage>
</organism>
<reference evidence="2" key="1">
    <citation type="submission" date="2021-04" db="EMBL/GenBank/DDBJ databases">
        <authorList>
            <person name="Rodrigo-Torres L."/>
            <person name="Arahal R. D."/>
            <person name="Lucena T."/>
        </authorList>
    </citation>
    <scope>NUCLEOTIDE SEQUENCE</scope>
    <source>
        <strain evidence="2">AS29M-1</strain>
    </source>
</reference>
<evidence type="ECO:0000313" key="3">
    <source>
        <dbReference type="Proteomes" id="UP000683507"/>
    </source>
</evidence>
<evidence type="ECO:0008006" key="4">
    <source>
        <dbReference type="Google" id="ProtNLM"/>
    </source>
</evidence>
<dbReference type="KEGG" id="ptan:CRYO30217_01382"/>
<dbReference type="InterPro" id="IPR018550">
    <property type="entry name" value="Lipid-A_deacylase-rel"/>
</dbReference>
<dbReference type="AlphaFoldDB" id="A0A916NBC0"/>
<accession>A0A916NBC0</accession>